<dbReference type="PANTHER" id="PTHR11102">
    <property type="entry name" value="SEL-1-LIKE PROTEIN"/>
    <property type="match status" value="1"/>
</dbReference>
<evidence type="ECO:0000313" key="4">
    <source>
        <dbReference type="Proteomes" id="UP000078512"/>
    </source>
</evidence>
<evidence type="ECO:0000256" key="1">
    <source>
        <dbReference type="ARBA" id="ARBA00038101"/>
    </source>
</evidence>
<dbReference type="AlphaFoldDB" id="A0A197JS84"/>
<proteinExistence type="inferred from homology"/>
<dbReference type="SMART" id="SM00671">
    <property type="entry name" value="SEL1"/>
    <property type="match status" value="2"/>
</dbReference>
<protein>
    <recommendedName>
        <fullName evidence="5">HCP-like protein</fullName>
    </recommendedName>
</protein>
<dbReference type="Gene3D" id="1.25.40.10">
    <property type="entry name" value="Tetratricopeptide repeat domain"/>
    <property type="match status" value="1"/>
</dbReference>
<sequence>MTPKSSPSSKKPLELLAGPPQEVPHTVAATTPATSRGRNPDGHMELSPQNQEFPVTAFPKITQVSTRANESDLEAQVMLGDMCYEGKGGDSQNYHAAMHWYLQTAKQGDPEGQRKVGLIYEYGAGVSRDRTWAVAWYLEAVAQEIRKLRTAKKSPVITTRVKVFREIISKLQIGASDWLSRMRRKHSSIWIPALNWNAIAGIVIF</sequence>
<dbReference type="SUPFAM" id="SSF81901">
    <property type="entry name" value="HCP-like"/>
    <property type="match status" value="1"/>
</dbReference>
<name>A0A197JS84_9FUNG</name>
<comment type="similarity">
    <text evidence="1">Belongs to the sel-1 family.</text>
</comment>
<dbReference type="InterPro" id="IPR050767">
    <property type="entry name" value="Sel1_AlgK"/>
</dbReference>
<dbReference type="InterPro" id="IPR011990">
    <property type="entry name" value="TPR-like_helical_dom_sf"/>
</dbReference>
<organism evidence="3 4">
    <name type="scientific">Linnemannia elongata AG-77</name>
    <dbReference type="NCBI Taxonomy" id="1314771"/>
    <lineage>
        <taxon>Eukaryota</taxon>
        <taxon>Fungi</taxon>
        <taxon>Fungi incertae sedis</taxon>
        <taxon>Mucoromycota</taxon>
        <taxon>Mortierellomycotina</taxon>
        <taxon>Mortierellomycetes</taxon>
        <taxon>Mortierellales</taxon>
        <taxon>Mortierellaceae</taxon>
        <taxon>Linnemannia</taxon>
    </lineage>
</organism>
<evidence type="ECO:0000256" key="2">
    <source>
        <dbReference type="SAM" id="MobiDB-lite"/>
    </source>
</evidence>
<reference evidence="3 4" key="1">
    <citation type="submission" date="2016-05" db="EMBL/GenBank/DDBJ databases">
        <title>Genome sequencing reveals origins of a unique bacterial endosymbiosis in the earliest lineages of terrestrial Fungi.</title>
        <authorList>
            <consortium name="DOE Joint Genome Institute"/>
            <person name="Uehling J."/>
            <person name="Gryganskyi A."/>
            <person name="Hameed K."/>
            <person name="Tschaplinski T."/>
            <person name="Misztal P."/>
            <person name="Wu S."/>
            <person name="Desiro A."/>
            <person name="Vande Pol N."/>
            <person name="Du Z.-Y."/>
            <person name="Zienkiewicz A."/>
            <person name="Zienkiewicz K."/>
            <person name="Morin E."/>
            <person name="Tisserant E."/>
            <person name="Splivallo R."/>
            <person name="Hainaut M."/>
            <person name="Henrissat B."/>
            <person name="Ohm R."/>
            <person name="Kuo A."/>
            <person name="Yan J."/>
            <person name="Lipzen A."/>
            <person name="Nolan M."/>
            <person name="Labutti K."/>
            <person name="Barry K."/>
            <person name="Goldstein A."/>
            <person name="Labbe J."/>
            <person name="Schadt C."/>
            <person name="Tuskan G."/>
            <person name="Grigoriev I."/>
            <person name="Martin F."/>
            <person name="Vilgalys R."/>
            <person name="Bonito G."/>
        </authorList>
    </citation>
    <scope>NUCLEOTIDE SEQUENCE [LARGE SCALE GENOMIC DNA]</scope>
    <source>
        <strain evidence="3 4">AG-77</strain>
    </source>
</reference>
<accession>A0A197JS84</accession>
<gene>
    <name evidence="3" type="ORF">K457DRAFT_1877114</name>
</gene>
<dbReference type="InterPro" id="IPR006597">
    <property type="entry name" value="Sel1-like"/>
</dbReference>
<dbReference type="OrthoDB" id="2384430at2759"/>
<evidence type="ECO:0008006" key="5">
    <source>
        <dbReference type="Google" id="ProtNLM"/>
    </source>
</evidence>
<feature type="compositionally biased region" description="Low complexity" evidence="2">
    <location>
        <begin position="23"/>
        <end position="34"/>
    </location>
</feature>
<keyword evidence="4" id="KW-1185">Reference proteome</keyword>
<dbReference type="Proteomes" id="UP000078512">
    <property type="component" value="Unassembled WGS sequence"/>
</dbReference>
<dbReference type="EMBL" id="KV442051">
    <property type="protein sequence ID" value="OAQ28060.1"/>
    <property type="molecule type" value="Genomic_DNA"/>
</dbReference>
<dbReference type="Pfam" id="PF08238">
    <property type="entry name" value="Sel1"/>
    <property type="match status" value="2"/>
</dbReference>
<feature type="compositionally biased region" description="Low complexity" evidence="2">
    <location>
        <begin position="1"/>
        <end position="10"/>
    </location>
</feature>
<dbReference type="PANTHER" id="PTHR11102:SF160">
    <property type="entry name" value="ERAD-ASSOCIATED E3 UBIQUITIN-PROTEIN LIGASE COMPONENT HRD3"/>
    <property type="match status" value="1"/>
</dbReference>
<evidence type="ECO:0000313" key="3">
    <source>
        <dbReference type="EMBL" id="OAQ28060.1"/>
    </source>
</evidence>
<feature type="region of interest" description="Disordered" evidence="2">
    <location>
        <begin position="1"/>
        <end position="45"/>
    </location>
</feature>